<keyword evidence="3" id="KW-0804">Transcription</keyword>
<evidence type="ECO:0000313" key="6">
    <source>
        <dbReference type="Proteomes" id="UP000754710"/>
    </source>
</evidence>
<sequence>MDRITIDAASAVPPFEQLRAQVAAQVAAGDLEPGSRLGTVRQTAADLGLAVNTVARAYRELEADGVIVTQGRKGTFVRSGVVDGRTDTATAARAAATDYVTAVRRLGLNADEALRLVERAWSDATR</sequence>
<dbReference type="Pfam" id="PF00392">
    <property type="entry name" value="GntR"/>
    <property type="match status" value="1"/>
</dbReference>
<dbReference type="InterPro" id="IPR036390">
    <property type="entry name" value="WH_DNA-bd_sf"/>
</dbReference>
<comment type="caution">
    <text evidence="5">The sequence shown here is derived from an EMBL/GenBank/DDBJ whole genome shotgun (WGS) entry which is preliminary data.</text>
</comment>
<dbReference type="PROSITE" id="PS50949">
    <property type="entry name" value="HTH_GNTR"/>
    <property type="match status" value="1"/>
</dbReference>
<evidence type="ECO:0000256" key="2">
    <source>
        <dbReference type="ARBA" id="ARBA00023125"/>
    </source>
</evidence>
<keyword evidence="6" id="KW-1185">Reference proteome</keyword>
<organism evidence="5 6">
    <name type="scientific">Nocardioides jiangsuensis</name>
    <dbReference type="NCBI Taxonomy" id="2866161"/>
    <lineage>
        <taxon>Bacteria</taxon>
        <taxon>Bacillati</taxon>
        <taxon>Actinomycetota</taxon>
        <taxon>Actinomycetes</taxon>
        <taxon>Propionibacteriales</taxon>
        <taxon>Nocardioidaceae</taxon>
        <taxon>Nocardioides</taxon>
    </lineage>
</organism>
<reference evidence="5 6" key="1">
    <citation type="submission" date="2021-08" db="EMBL/GenBank/DDBJ databases">
        <title>Nocardioides bacterium WL0053 sp. nov., isolated from the sediment.</title>
        <authorList>
            <person name="Wang L."/>
            <person name="Zhang D."/>
            <person name="Zhang A."/>
        </authorList>
    </citation>
    <scope>NUCLEOTIDE SEQUENCE [LARGE SCALE GENOMIC DNA]</scope>
    <source>
        <strain evidence="5 6">WL0053</strain>
    </source>
</reference>
<dbReference type="PANTHER" id="PTHR38445">
    <property type="entry name" value="HTH-TYPE TRANSCRIPTIONAL REPRESSOR YTRA"/>
    <property type="match status" value="1"/>
</dbReference>
<feature type="domain" description="HTH gntR-type" evidence="4">
    <location>
        <begin position="12"/>
        <end position="80"/>
    </location>
</feature>
<dbReference type="Proteomes" id="UP000754710">
    <property type="component" value="Unassembled WGS sequence"/>
</dbReference>
<proteinExistence type="predicted"/>
<evidence type="ECO:0000256" key="3">
    <source>
        <dbReference type="ARBA" id="ARBA00023163"/>
    </source>
</evidence>
<dbReference type="InterPro" id="IPR036388">
    <property type="entry name" value="WH-like_DNA-bd_sf"/>
</dbReference>
<dbReference type="SMART" id="SM00345">
    <property type="entry name" value="HTH_GNTR"/>
    <property type="match status" value="1"/>
</dbReference>
<dbReference type="EMBL" id="JAIEZQ010000001">
    <property type="protein sequence ID" value="MBY9074781.1"/>
    <property type="molecule type" value="Genomic_DNA"/>
</dbReference>
<evidence type="ECO:0000259" key="4">
    <source>
        <dbReference type="PROSITE" id="PS50949"/>
    </source>
</evidence>
<dbReference type="SUPFAM" id="SSF46785">
    <property type="entry name" value="Winged helix' DNA-binding domain"/>
    <property type="match status" value="1"/>
</dbReference>
<keyword evidence="2" id="KW-0238">DNA-binding</keyword>
<dbReference type="CDD" id="cd07377">
    <property type="entry name" value="WHTH_GntR"/>
    <property type="match status" value="1"/>
</dbReference>
<gene>
    <name evidence="5" type="ORF">K1X13_08115</name>
</gene>
<dbReference type="Gene3D" id="1.10.10.10">
    <property type="entry name" value="Winged helix-like DNA-binding domain superfamily/Winged helix DNA-binding domain"/>
    <property type="match status" value="1"/>
</dbReference>
<evidence type="ECO:0000313" key="5">
    <source>
        <dbReference type="EMBL" id="MBY9074781.1"/>
    </source>
</evidence>
<evidence type="ECO:0000256" key="1">
    <source>
        <dbReference type="ARBA" id="ARBA00023015"/>
    </source>
</evidence>
<name>A0ABS7RIE2_9ACTN</name>
<dbReference type="RefSeq" id="WP_221024417.1">
    <property type="nucleotide sequence ID" value="NZ_JAIEZQ010000001.1"/>
</dbReference>
<keyword evidence="1" id="KW-0805">Transcription regulation</keyword>
<accession>A0ABS7RIE2</accession>
<dbReference type="PANTHER" id="PTHR38445:SF9">
    <property type="entry name" value="HTH-TYPE TRANSCRIPTIONAL REPRESSOR YTRA"/>
    <property type="match status" value="1"/>
</dbReference>
<dbReference type="InterPro" id="IPR000524">
    <property type="entry name" value="Tscrpt_reg_HTH_GntR"/>
</dbReference>
<protein>
    <submittedName>
        <fullName evidence="5">GntR family transcriptional regulator</fullName>
    </submittedName>
</protein>